<dbReference type="EMBL" id="BMAU01021430">
    <property type="protein sequence ID" value="GFY35283.1"/>
    <property type="molecule type" value="Genomic_DNA"/>
</dbReference>
<sequence>MEITIGNGLDSPDVIVTCHRPARISTNSHVLPSTEYLAAIFGFAHLLSSSKMSYCSALNCARGRRKKDSTLKFDI</sequence>
<accession>A0A8X7BL86</accession>
<evidence type="ECO:0000313" key="1">
    <source>
        <dbReference type="EMBL" id="GFY35283.1"/>
    </source>
</evidence>
<organism evidence="1 2">
    <name type="scientific">Trichonephila clavipes</name>
    <name type="common">Golden silk orbweaver</name>
    <name type="synonym">Nephila clavipes</name>
    <dbReference type="NCBI Taxonomy" id="2585209"/>
    <lineage>
        <taxon>Eukaryota</taxon>
        <taxon>Metazoa</taxon>
        <taxon>Ecdysozoa</taxon>
        <taxon>Arthropoda</taxon>
        <taxon>Chelicerata</taxon>
        <taxon>Arachnida</taxon>
        <taxon>Araneae</taxon>
        <taxon>Araneomorphae</taxon>
        <taxon>Entelegynae</taxon>
        <taxon>Araneoidea</taxon>
        <taxon>Nephilidae</taxon>
        <taxon>Trichonephila</taxon>
    </lineage>
</organism>
<gene>
    <name evidence="1" type="ORF">TNCV_5046571</name>
</gene>
<dbReference type="Proteomes" id="UP000887159">
    <property type="component" value="Unassembled WGS sequence"/>
</dbReference>
<reference evidence="1" key="1">
    <citation type="submission" date="2020-08" db="EMBL/GenBank/DDBJ databases">
        <title>Multicomponent nature underlies the extraordinary mechanical properties of spider dragline silk.</title>
        <authorList>
            <person name="Kono N."/>
            <person name="Nakamura H."/>
            <person name="Mori M."/>
            <person name="Yoshida Y."/>
            <person name="Ohtoshi R."/>
            <person name="Malay A.D."/>
            <person name="Moran D.A.P."/>
            <person name="Tomita M."/>
            <person name="Numata K."/>
            <person name="Arakawa K."/>
        </authorList>
    </citation>
    <scope>NUCLEOTIDE SEQUENCE</scope>
</reference>
<evidence type="ECO:0000313" key="2">
    <source>
        <dbReference type="Proteomes" id="UP000887159"/>
    </source>
</evidence>
<dbReference type="AlphaFoldDB" id="A0A8X7BL86"/>
<proteinExistence type="predicted"/>
<protein>
    <submittedName>
        <fullName evidence="1">Uncharacterized protein</fullName>
    </submittedName>
</protein>
<keyword evidence="2" id="KW-1185">Reference proteome</keyword>
<comment type="caution">
    <text evidence="1">The sequence shown here is derived from an EMBL/GenBank/DDBJ whole genome shotgun (WGS) entry which is preliminary data.</text>
</comment>
<name>A0A8X7BL86_TRICX</name>